<keyword evidence="4 5" id="KW-0472">Membrane</keyword>
<dbReference type="GO" id="GO:0015421">
    <property type="term" value="F:ABC-type oligopeptide transporter activity"/>
    <property type="evidence" value="ECO:0007669"/>
    <property type="project" value="TreeGrafter"/>
</dbReference>
<dbReference type="PROSITE" id="PS50929">
    <property type="entry name" value="ABC_TM1F"/>
    <property type="match status" value="1"/>
</dbReference>
<feature type="domain" description="ABC transporter" evidence="6">
    <location>
        <begin position="321"/>
        <end position="532"/>
    </location>
</feature>
<dbReference type="Gene3D" id="1.20.1560.10">
    <property type="entry name" value="ABC transporter type 1, transmembrane domain"/>
    <property type="match status" value="1"/>
</dbReference>
<feature type="transmembrane region" description="Helical" evidence="5">
    <location>
        <begin position="12"/>
        <end position="34"/>
    </location>
</feature>
<evidence type="ECO:0000256" key="4">
    <source>
        <dbReference type="ARBA" id="ARBA00023136"/>
    </source>
</evidence>
<sequence>MRSNTLKNNQVVAKVLLPSLLINLLSLAVPLTVLQIYDRILPNQSYGTATLLLIGAAVAVGLEALIRFVRSWILSAAANNTENMTYQRLIEKIGCAEPSQLRHAGVGGVEEGLGSVSRVKEWYSGGIIAGFIDLPFAIIFLALVAYIGGELVLVPVAVWLATLAIVWISSQKAKSLGEQASRYEQDRKGFLLLLSQTLQGIKRQAVESRIFSQFKRLNYSRSLSKAREEEQNAFAQECIQLAALATSVTLVIVGSLWVLAGDLTTGGLAACSILSGRAVAPLSALIGVRVKLNTIHTANQAIEKLEHLSENHLVPQLEQSLETLTVNNLVGERYGNLCDVGFTASKGDLVLLNSDARHVDSYVLALLAGIDEPSSIEVQINEQVLSQQNLRSEMAYCGAKGQLVAGTLLDNLCGFNPENTERANQYSFGLGLSAQITRLPDGLETKIGHTPSSPLSMGSIKLLNIAAQLATSKTVVLLDKPDASLDLDGLAKLAQVLEQEKANGRIIIIVTHHPSLQQLATKTVTVESNIEKGEAA</sequence>
<gene>
    <name evidence="8" type="ORF">MD483_13080</name>
</gene>
<dbReference type="InterPro" id="IPR036640">
    <property type="entry name" value="ABC1_TM_sf"/>
</dbReference>
<keyword evidence="9" id="KW-1185">Reference proteome</keyword>
<feature type="domain" description="ABC transmembrane type-1" evidence="7">
    <location>
        <begin position="19"/>
        <end position="294"/>
    </location>
</feature>
<evidence type="ECO:0000259" key="6">
    <source>
        <dbReference type="PROSITE" id="PS50893"/>
    </source>
</evidence>
<comment type="subcellular location">
    <subcellularLocation>
        <location evidence="1">Cell membrane</location>
        <topology evidence="1">Multi-pass membrane protein</topology>
    </subcellularLocation>
</comment>
<accession>A0A9X3CFG8</accession>
<keyword evidence="3 5" id="KW-1133">Transmembrane helix</keyword>
<evidence type="ECO:0000256" key="2">
    <source>
        <dbReference type="ARBA" id="ARBA00022692"/>
    </source>
</evidence>
<proteinExistence type="predicted"/>
<dbReference type="SUPFAM" id="SSF52540">
    <property type="entry name" value="P-loop containing nucleoside triphosphate hydrolases"/>
    <property type="match status" value="1"/>
</dbReference>
<dbReference type="SUPFAM" id="SSF90123">
    <property type="entry name" value="ABC transporter transmembrane region"/>
    <property type="match status" value="1"/>
</dbReference>
<dbReference type="GO" id="GO:0005524">
    <property type="term" value="F:ATP binding"/>
    <property type="evidence" value="ECO:0007669"/>
    <property type="project" value="InterPro"/>
</dbReference>
<feature type="transmembrane region" description="Helical" evidence="5">
    <location>
        <begin position="122"/>
        <end position="146"/>
    </location>
</feature>
<dbReference type="InterPro" id="IPR039421">
    <property type="entry name" value="Type_1_exporter"/>
</dbReference>
<feature type="transmembrane region" description="Helical" evidence="5">
    <location>
        <begin position="152"/>
        <end position="169"/>
    </location>
</feature>
<dbReference type="EMBL" id="JAKRRX010000072">
    <property type="protein sequence ID" value="MCW8334756.1"/>
    <property type="molecule type" value="Genomic_DNA"/>
</dbReference>
<dbReference type="PROSITE" id="PS50893">
    <property type="entry name" value="ABC_TRANSPORTER_2"/>
    <property type="match status" value="1"/>
</dbReference>
<evidence type="ECO:0000256" key="1">
    <source>
        <dbReference type="ARBA" id="ARBA00004651"/>
    </source>
</evidence>
<evidence type="ECO:0000256" key="5">
    <source>
        <dbReference type="SAM" id="Phobius"/>
    </source>
</evidence>
<dbReference type="RefSeq" id="WP_265688116.1">
    <property type="nucleotide sequence ID" value="NZ_JAKRRX010000072.1"/>
</dbReference>
<evidence type="ECO:0000313" key="9">
    <source>
        <dbReference type="Proteomes" id="UP001155586"/>
    </source>
</evidence>
<evidence type="ECO:0000256" key="3">
    <source>
        <dbReference type="ARBA" id="ARBA00022989"/>
    </source>
</evidence>
<keyword evidence="2 5" id="KW-0812">Transmembrane</keyword>
<dbReference type="PANTHER" id="PTHR43394:SF1">
    <property type="entry name" value="ATP-BINDING CASSETTE SUB-FAMILY B MEMBER 10, MITOCHONDRIAL"/>
    <property type="match status" value="1"/>
</dbReference>
<dbReference type="Pfam" id="PF13304">
    <property type="entry name" value="AAA_21"/>
    <property type="match status" value="1"/>
</dbReference>
<evidence type="ECO:0000259" key="7">
    <source>
        <dbReference type="PROSITE" id="PS50929"/>
    </source>
</evidence>
<evidence type="ECO:0000313" key="8">
    <source>
        <dbReference type="EMBL" id="MCW8334756.1"/>
    </source>
</evidence>
<dbReference type="GO" id="GO:0005886">
    <property type="term" value="C:plasma membrane"/>
    <property type="evidence" value="ECO:0007669"/>
    <property type="project" value="UniProtKB-SubCell"/>
</dbReference>
<feature type="transmembrane region" description="Helical" evidence="5">
    <location>
        <begin position="241"/>
        <end position="260"/>
    </location>
</feature>
<dbReference type="GO" id="GO:0016887">
    <property type="term" value="F:ATP hydrolysis activity"/>
    <property type="evidence" value="ECO:0007669"/>
    <property type="project" value="InterPro"/>
</dbReference>
<dbReference type="Gene3D" id="3.40.50.300">
    <property type="entry name" value="P-loop containing nucleotide triphosphate hydrolases"/>
    <property type="match status" value="1"/>
</dbReference>
<reference evidence="8" key="1">
    <citation type="submission" date="2022-02" db="EMBL/GenBank/DDBJ databases">
        <title>Vibrio sp. nov., a new bacterium isolated from Bohai sea, China.</title>
        <authorList>
            <person name="Yuan Y."/>
        </authorList>
    </citation>
    <scope>NUCLEOTIDE SEQUENCE</scope>
    <source>
        <strain evidence="8">DBSS07</strain>
    </source>
</reference>
<dbReference type="PANTHER" id="PTHR43394">
    <property type="entry name" value="ATP-DEPENDENT PERMEASE MDL1, MITOCHONDRIAL"/>
    <property type="match status" value="1"/>
</dbReference>
<dbReference type="Proteomes" id="UP001155586">
    <property type="component" value="Unassembled WGS sequence"/>
</dbReference>
<organism evidence="8 9">
    <name type="scientific">Vibrio paucivorans</name>
    <dbReference type="NCBI Taxonomy" id="2829489"/>
    <lineage>
        <taxon>Bacteria</taxon>
        <taxon>Pseudomonadati</taxon>
        <taxon>Pseudomonadota</taxon>
        <taxon>Gammaproteobacteria</taxon>
        <taxon>Vibrionales</taxon>
        <taxon>Vibrionaceae</taxon>
        <taxon>Vibrio</taxon>
    </lineage>
</organism>
<dbReference type="InterPro" id="IPR003959">
    <property type="entry name" value="ATPase_AAA_core"/>
</dbReference>
<comment type="caution">
    <text evidence="8">The sequence shown here is derived from an EMBL/GenBank/DDBJ whole genome shotgun (WGS) entry which is preliminary data.</text>
</comment>
<protein>
    <submittedName>
        <fullName evidence="8">AAA family ATPase</fullName>
    </submittedName>
</protein>
<dbReference type="InterPro" id="IPR011527">
    <property type="entry name" value="ABC1_TM_dom"/>
</dbReference>
<dbReference type="Pfam" id="PF00664">
    <property type="entry name" value="ABC_membrane"/>
    <property type="match status" value="1"/>
</dbReference>
<dbReference type="InterPro" id="IPR027417">
    <property type="entry name" value="P-loop_NTPase"/>
</dbReference>
<name>A0A9X3CFG8_9VIBR</name>
<dbReference type="InterPro" id="IPR003439">
    <property type="entry name" value="ABC_transporter-like_ATP-bd"/>
</dbReference>
<dbReference type="AlphaFoldDB" id="A0A9X3CFG8"/>
<feature type="transmembrane region" description="Helical" evidence="5">
    <location>
        <begin position="46"/>
        <end position="66"/>
    </location>
</feature>